<reference evidence="4" key="1">
    <citation type="journal article" date="2006" name="J. Bacteriol.">
        <title>Pathogenomic sequence analysis of Bacillus cereus and Bacillus thuringiensis isolates closely related to Bacillus anthracis.</title>
        <authorList>
            <person name="Han C.S."/>
            <person name="Xie G."/>
            <person name="Challacombe J.F."/>
            <person name="Altherr M.R."/>
            <person name="Bhotika S.S."/>
            <person name="Brown N."/>
            <person name="Bruce D."/>
            <person name="Campbell C.S."/>
            <person name="Campbell M.L."/>
            <person name="Chen J."/>
            <person name="Chertkov O."/>
            <person name="Cleland C."/>
            <person name="Dimitrijevic M."/>
            <person name="Doggett N.A."/>
            <person name="Fawcett J.J."/>
            <person name="Glavina T."/>
            <person name="Goodwin L.A."/>
            <person name="Green L.D."/>
            <person name="Hill K.K."/>
            <person name="Hitchcock P."/>
            <person name="Jackson P.J."/>
            <person name="Keim P."/>
            <person name="Kewalramani A.R."/>
            <person name="Longmire J."/>
            <person name="Lucas S."/>
            <person name="Malfatti S."/>
            <person name="McMurry K."/>
            <person name="Meincke L.J."/>
            <person name="Misra M."/>
            <person name="Moseman B.L."/>
            <person name="Mundt M."/>
            <person name="Munk A.C."/>
            <person name="Okinaka R.T."/>
            <person name="Parson-Quintana B."/>
            <person name="Reilly L.P."/>
            <person name="Richardson P."/>
            <person name="Robinson D.L."/>
            <person name="Rubin E."/>
            <person name="Saunders E."/>
            <person name="Tapia R."/>
            <person name="Tesmer J.G."/>
            <person name="Thayer N."/>
            <person name="Thompson L.S."/>
            <person name="Tice H."/>
            <person name="Ticknor L.O."/>
            <person name="Wills P.L."/>
            <person name="Brettin T.S."/>
            <person name="Gilna P."/>
        </authorList>
    </citation>
    <scope>NUCLEOTIDE SEQUENCE [LARGE SCALE GENOMIC DNA]</scope>
    <source>
        <strain evidence="4">ZK / E33L</strain>
    </source>
</reference>
<dbReference type="InterPro" id="IPR000551">
    <property type="entry name" value="MerR-type_HTH_dom"/>
</dbReference>
<dbReference type="InterPro" id="IPR009061">
    <property type="entry name" value="DNA-bd_dom_put_sf"/>
</dbReference>
<gene>
    <name evidence="3" type="ordered locus">BCE33L2840</name>
</gene>
<accession>Q639J0</accession>
<dbReference type="InterPro" id="IPR047057">
    <property type="entry name" value="MerR_fam"/>
</dbReference>
<dbReference type="EMBL" id="CP000001">
    <property type="protein sequence ID" value="AAU17420.1"/>
    <property type="molecule type" value="Genomic_DNA"/>
</dbReference>
<dbReference type="KEGG" id="bcz:BCE33L2840"/>
<dbReference type="Proteomes" id="UP000002612">
    <property type="component" value="Chromosome"/>
</dbReference>
<dbReference type="PROSITE" id="PS00552">
    <property type="entry name" value="HTH_MERR_1"/>
    <property type="match status" value="1"/>
</dbReference>
<evidence type="ECO:0000259" key="2">
    <source>
        <dbReference type="PROSITE" id="PS50937"/>
    </source>
</evidence>
<dbReference type="Gene3D" id="6.10.250.360">
    <property type="match status" value="1"/>
</dbReference>
<dbReference type="SMART" id="SM00422">
    <property type="entry name" value="HTH_MERR"/>
    <property type="match status" value="1"/>
</dbReference>
<sequence length="262" mass="30932">MDKKEQYSIGEFSERTGISIRTLHYYDEIGLLKPTKHRSSRHRLYTDQDAIILQQIVSFKFLGYSLNEIDGMINKSTFDLSLNETLEIQKKAMEEKKEHIETVLKAINTTLIILKEEKEVTAAILMHLIRSIQLENEQRKWIEQYMPDKVAEHINEKFKEDSTASDKEYVRFTNGVKNLVGKPIDDLEVQELISRWMHIANTSICSTMELMDEEMVKQIDEMKKEEFPMPPSPFTVEEEKWLEKAIDYYFMHSSNVNQEREK</sequence>
<dbReference type="AlphaFoldDB" id="Q639J0"/>
<dbReference type="PROSITE" id="PS50937">
    <property type="entry name" value="HTH_MERR_2"/>
    <property type="match status" value="1"/>
</dbReference>
<dbReference type="CDD" id="cd01106">
    <property type="entry name" value="HTH_TipAL-Mta"/>
    <property type="match status" value="1"/>
</dbReference>
<evidence type="ECO:0000313" key="3">
    <source>
        <dbReference type="EMBL" id="AAU17420.1"/>
    </source>
</evidence>
<proteinExistence type="predicted"/>
<dbReference type="GO" id="GO:0003700">
    <property type="term" value="F:DNA-binding transcription factor activity"/>
    <property type="evidence" value="ECO:0007669"/>
    <property type="project" value="InterPro"/>
</dbReference>
<dbReference type="SUPFAM" id="SSF46955">
    <property type="entry name" value="Putative DNA-binding domain"/>
    <property type="match status" value="1"/>
</dbReference>
<dbReference type="PANTHER" id="PTHR30204:SF96">
    <property type="entry name" value="CHROMOSOME-ANCHORING PROTEIN RACA"/>
    <property type="match status" value="1"/>
</dbReference>
<dbReference type="Gene3D" id="1.10.1660.10">
    <property type="match status" value="1"/>
</dbReference>
<dbReference type="PRINTS" id="PR00040">
    <property type="entry name" value="HTHMERR"/>
</dbReference>
<dbReference type="GO" id="GO:0003677">
    <property type="term" value="F:DNA binding"/>
    <property type="evidence" value="ECO:0007669"/>
    <property type="project" value="UniProtKB-KW"/>
</dbReference>
<protein>
    <submittedName>
        <fullName evidence="3">Possible transcriptional regulator, MerR family</fullName>
    </submittedName>
</protein>
<dbReference type="RefSeq" id="WP_000358291.1">
    <property type="nucleotide sequence ID" value="NC_006274.1"/>
</dbReference>
<feature type="domain" description="HTH merR-type" evidence="2">
    <location>
        <begin position="6"/>
        <end position="75"/>
    </location>
</feature>
<dbReference type="PANTHER" id="PTHR30204">
    <property type="entry name" value="REDOX-CYCLING DRUG-SENSING TRANSCRIPTIONAL ACTIVATOR SOXR"/>
    <property type="match status" value="1"/>
</dbReference>
<evidence type="ECO:0000256" key="1">
    <source>
        <dbReference type="ARBA" id="ARBA00023125"/>
    </source>
</evidence>
<organism evidence="3 4">
    <name type="scientific">Bacillus cereus (strain ZK / E33L)</name>
    <dbReference type="NCBI Taxonomy" id="288681"/>
    <lineage>
        <taxon>Bacteria</taxon>
        <taxon>Bacillati</taxon>
        <taxon>Bacillota</taxon>
        <taxon>Bacilli</taxon>
        <taxon>Bacillales</taxon>
        <taxon>Bacillaceae</taxon>
        <taxon>Bacillus</taxon>
        <taxon>Bacillus cereus group</taxon>
    </lineage>
</organism>
<evidence type="ECO:0000313" key="4">
    <source>
        <dbReference type="Proteomes" id="UP000002612"/>
    </source>
</evidence>
<name>Q639J0_BACCZ</name>
<dbReference type="Pfam" id="PF13411">
    <property type="entry name" value="MerR_1"/>
    <property type="match status" value="1"/>
</dbReference>
<keyword evidence="1" id="KW-0238">DNA-binding</keyword>
<dbReference type="PATRIC" id="fig|288681.22.peg.2614"/>